<evidence type="ECO:0000313" key="3">
    <source>
        <dbReference type="Proteomes" id="UP000324479"/>
    </source>
</evidence>
<dbReference type="Proteomes" id="UP000324479">
    <property type="component" value="Unassembled WGS sequence"/>
</dbReference>
<sequence>MIRPFQGYGQFLHLDRGYAFFAPDPGPSRLIQAAIVQPDGSVQEELYPDLSSQWPRLLYHRHFMLTEYLSEIYQPPGPPNEMFEIDPLEAQLWQRARGRYEYVRQSMIDHLRTVNDDKQVAIRRIEHALPTLAQFNESPLALDDPRSYNVLLDQPVVSDTIAPTGPTEVIPPPTTPGQATDAGPLSPPAATAQPQPSDPSRGLESATDSEGRP</sequence>
<organism evidence="2 3">
    <name type="scientific">Roseiconus nitratireducens</name>
    <dbReference type="NCBI Taxonomy" id="2605748"/>
    <lineage>
        <taxon>Bacteria</taxon>
        <taxon>Pseudomonadati</taxon>
        <taxon>Planctomycetota</taxon>
        <taxon>Planctomycetia</taxon>
        <taxon>Pirellulales</taxon>
        <taxon>Pirellulaceae</taxon>
        <taxon>Roseiconus</taxon>
    </lineage>
</organism>
<protein>
    <submittedName>
        <fullName evidence="2">Uncharacterized protein</fullName>
    </submittedName>
</protein>
<dbReference type="EMBL" id="VWOX01000014">
    <property type="protein sequence ID" value="KAA5540188.1"/>
    <property type="molecule type" value="Genomic_DNA"/>
</dbReference>
<feature type="compositionally biased region" description="Low complexity" evidence="1">
    <location>
        <begin position="188"/>
        <end position="200"/>
    </location>
</feature>
<gene>
    <name evidence="2" type="ORF">FYK55_21350</name>
</gene>
<keyword evidence="3" id="KW-1185">Reference proteome</keyword>
<feature type="region of interest" description="Disordered" evidence="1">
    <location>
        <begin position="159"/>
        <end position="213"/>
    </location>
</feature>
<reference evidence="2 3" key="1">
    <citation type="submission" date="2019-08" db="EMBL/GenBank/DDBJ databases">
        <authorList>
            <person name="Dhanesh K."/>
            <person name="Kumar G."/>
            <person name="Sasikala C."/>
            <person name="Venkata Ramana C."/>
        </authorList>
    </citation>
    <scope>NUCLEOTIDE SEQUENCE [LARGE SCALE GENOMIC DNA]</scope>
    <source>
        <strain evidence="2 3">JC645</strain>
    </source>
</reference>
<evidence type="ECO:0000313" key="2">
    <source>
        <dbReference type="EMBL" id="KAA5540188.1"/>
    </source>
</evidence>
<accession>A0A5M6CY93</accession>
<comment type="caution">
    <text evidence="2">The sequence shown here is derived from an EMBL/GenBank/DDBJ whole genome shotgun (WGS) entry which is preliminary data.</text>
</comment>
<dbReference type="RefSeq" id="WP_150078662.1">
    <property type="nucleotide sequence ID" value="NZ_VWOX01000014.1"/>
</dbReference>
<evidence type="ECO:0000256" key="1">
    <source>
        <dbReference type="SAM" id="MobiDB-lite"/>
    </source>
</evidence>
<name>A0A5M6CY93_9BACT</name>
<dbReference type="AlphaFoldDB" id="A0A5M6CY93"/>
<proteinExistence type="predicted"/>